<dbReference type="OrthoDB" id="9809594at2"/>
<protein>
    <submittedName>
        <fullName evidence="1">Predicted glycosyl transferase</fullName>
    </submittedName>
</protein>
<dbReference type="Proteomes" id="UP000182054">
    <property type="component" value="Unassembled WGS sequence"/>
</dbReference>
<dbReference type="EMBL" id="FOJN01000007">
    <property type="protein sequence ID" value="SFA52195.1"/>
    <property type="molecule type" value="Genomic_DNA"/>
</dbReference>
<dbReference type="Gene3D" id="3.40.50.2000">
    <property type="entry name" value="Glycogen Phosphorylase B"/>
    <property type="match status" value="1"/>
</dbReference>
<sequence>MIGYYVHHHGVGHLTRASSIVPMLHDDVTIFSSRPAPDPAPAWVTLPMDIPRDTHGPTDEEARRATAGGALHWAPTGVPGLTERMATIAAWIERHRPRAFVVDVSVEVATFVRLMGIPLVVLAMPGERTDAPHRLAYTLADRIVAPWSRTVYDPDWLHQYADKTVYAGSISRVADRVSVGSRVPDSAVLMSGAGGSSLGAGYLDAVRAATPGTTWRGVGTPGEPWVADVWPVLDTAGVVVIHGGQNAVADVAAANAPAVVVAEDRPFDEQRATARALSRAGLAVALDAWPDPSAWPDLLRRARALSADLRSATRIDGAAARAAAAIESVAGRLADPEGRP</sequence>
<dbReference type="GO" id="GO:0016740">
    <property type="term" value="F:transferase activity"/>
    <property type="evidence" value="ECO:0007669"/>
    <property type="project" value="UniProtKB-KW"/>
</dbReference>
<organism evidence="1 2">
    <name type="scientific">Rhodococcoides kroppenstedtii</name>
    <dbReference type="NCBI Taxonomy" id="293050"/>
    <lineage>
        <taxon>Bacteria</taxon>
        <taxon>Bacillati</taxon>
        <taxon>Actinomycetota</taxon>
        <taxon>Actinomycetes</taxon>
        <taxon>Mycobacteriales</taxon>
        <taxon>Nocardiaceae</taxon>
        <taxon>Rhodococcoides</taxon>
    </lineage>
</organism>
<reference evidence="1 2" key="1">
    <citation type="submission" date="2016-10" db="EMBL/GenBank/DDBJ databases">
        <authorList>
            <person name="de Groot N.N."/>
        </authorList>
    </citation>
    <scope>NUCLEOTIDE SEQUENCE [LARGE SCALE GENOMIC DNA]</scope>
    <source>
        <strain evidence="1 2">DSM 44908</strain>
    </source>
</reference>
<evidence type="ECO:0000313" key="2">
    <source>
        <dbReference type="Proteomes" id="UP000182054"/>
    </source>
</evidence>
<proteinExistence type="predicted"/>
<gene>
    <name evidence="1" type="ORF">SAMN05444374_107109</name>
</gene>
<keyword evidence="1" id="KW-0808">Transferase</keyword>
<evidence type="ECO:0000313" key="1">
    <source>
        <dbReference type="EMBL" id="SFA52195.1"/>
    </source>
</evidence>
<dbReference type="GeneID" id="85486032"/>
<dbReference type="RefSeq" id="WP_068362360.1">
    <property type="nucleotide sequence ID" value="NZ_FOJN01000007.1"/>
</dbReference>
<dbReference type="AlphaFoldDB" id="A0A1I0TKC8"/>
<dbReference type="SUPFAM" id="SSF53756">
    <property type="entry name" value="UDP-Glycosyltransferase/glycogen phosphorylase"/>
    <property type="match status" value="1"/>
</dbReference>
<accession>A0A1I0TKC8</accession>
<name>A0A1I0TKC8_9NOCA</name>